<dbReference type="RefSeq" id="XP_022672535.1">
    <property type="nucleotide sequence ID" value="XM_022816800.1"/>
</dbReference>
<evidence type="ECO:0008006" key="4">
    <source>
        <dbReference type="Google" id="ProtNLM"/>
    </source>
</evidence>
<sequence length="331" mass="36841">MFRSKDRFSCWRSRNDFSGAGLHSVQWLVVASILVTQSASSMTVSPAFVASSSPDGGQILPVQLSQMNCSAAIATCLKKSQNCQLVHHAYTLGCSKELQGRTVEGLCLDKCRLSLISLSSIIEGYEVITCSCARGDKECASMRNIENCWPERLDFNESEFERKRVDFVQQRLDYKHRLGEYQQKHVQAAATHLQFVEEPPYNPQVSCVERHRLCRENGLCQQAYVQYGHACRSTIEKTSEPCSAQCAASARVLYSVSDGGYFACICDAQTNDPEGEYWCRRQKRLIAVKCFGFKRAFTSGVALPVALSPILASIVPVGFVALVTMVIVPYR</sequence>
<dbReference type="GO" id="GO:0051726">
    <property type="term" value="P:regulation of cell cycle"/>
    <property type="evidence" value="ECO:0007669"/>
    <property type="project" value="InterPro"/>
</dbReference>
<proteinExistence type="predicted"/>
<name>A0A7M7KW04_VARDE</name>
<dbReference type="PANTHER" id="PTHR16840:SF3">
    <property type="entry name" value="GROWTH ARREST-SPECIFIC PROTEIN 1"/>
    <property type="match status" value="1"/>
</dbReference>
<dbReference type="AlphaFoldDB" id="A0A7M7KW04"/>
<evidence type="ECO:0000313" key="3">
    <source>
        <dbReference type="Proteomes" id="UP000594260"/>
    </source>
</evidence>
<dbReference type="PANTHER" id="PTHR16840">
    <property type="entry name" value="GROWTH ARREST-SPECIFIC PROTEIN 1"/>
    <property type="match status" value="1"/>
</dbReference>
<feature type="transmembrane region" description="Helical" evidence="1">
    <location>
        <begin position="301"/>
        <end position="328"/>
    </location>
</feature>
<keyword evidence="1" id="KW-0812">Transmembrane</keyword>
<organism evidence="2 3">
    <name type="scientific">Varroa destructor</name>
    <name type="common">Honeybee mite</name>
    <dbReference type="NCBI Taxonomy" id="109461"/>
    <lineage>
        <taxon>Eukaryota</taxon>
        <taxon>Metazoa</taxon>
        <taxon>Ecdysozoa</taxon>
        <taxon>Arthropoda</taxon>
        <taxon>Chelicerata</taxon>
        <taxon>Arachnida</taxon>
        <taxon>Acari</taxon>
        <taxon>Parasitiformes</taxon>
        <taxon>Mesostigmata</taxon>
        <taxon>Gamasina</taxon>
        <taxon>Dermanyssoidea</taxon>
        <taxon>Varroidae</taxon>
        <taxon>Varroa</taxon>
    </lineage>
</organism>
<keyword evidence="3" id="KW-1185">Reference proteome</keyword>
<dbReference type="KEGG" id="vde:111255140"/>
<protein>
    <recommendedName>
        <fullName evidence="4">Growth arrest-specific protein 1</fullName>
    </recommendedName>
</protein>
<dbReference type="EnsemblMetazoa" id="XM_022816800">
    <property type="protein sequence ID" value="XP_022672535"/>
    <property type="gene ID" value="LOC111255140"/>
</dbReference>
<reference evidence="2" key="1">
    <citation type="submission" date="2021-01" db="UniProtKB">
        <authorList>
            <consortium name="EnsemblMetazoa"/>
        </authorList>
    </citation>
    <scope>IDENTIFICATION</scope>
</reference>
<keyword evidence="1" id="KW-0472">Membrane</keyword>
<dbReference type="OMA" id="DCACDGR"/>
<dbReference type="Proteomes" id="UP000594260">
    <property type="component" value="Unplaced"/>
</dbReference>
<evidence type="ECO:0000256" key="1">
    <source>
        <dbReference type="SAM" id="Phobius"/>
    </source>
</evidence>
<accession>A0A7M7KW04</accession>
<keyword evidence="1" id="KW-1133">Transmembrane helix</keyword>
<dbReference type="GeneID" id="111255140"/>
<dbReference type="OrthoDB" id="6500874at2759"/>
<evidence type="ECO:0000313" key="2">
    <source>
        <dbReference type="EnsemblMetazoa" id="XP_022672535"/>
    </source>
</evidence>
<dbReference type="InterPro" id="IPR039596">
    <property type="entry name" value="GAS1"/>
</dbReference>
<dbReference type="InParanoid" id="A0A7M7KW04"/>